<feature type="transmembrane region" description="Helical" evidence="5">
    <location>
        <begin position="100"/>
        <end position="123"/>
    </location>
</feature>
<dbReference type="GO" id="GO:0005886">
    <property type="term" value="C:plasma membrane"/>
    <property type="evidence" value="ECO:0007669"/>
    <property type="project" value="UniProtKB-SubCell"/>
</dbReference>
<comment type="caution">
    <text evidence="7">The sequence shown here is derived from an EMBL/GenBank/DDBJ whole genome shotgun (WGS) entry which is preliminary data.</text>
</comment>
<evidence type="ECO:0000256" key="3">
    <source>
        <dbReference type="ARBA" id="ARBA00022989"/>
    </source>
</evidence>
<feature type="transmembrane region" description="Helical" evidence="5">
    <location>
        <begin position="53"/>
        <end position="80"/>
    </location>
</feature>
<protein>
    <submittedName>
        <fullName evidence="7">MFS transporter</fullName>
    </submittedName>
</protein>
<evidence type="ECO:0000313" key="7">
    <source>
        <dbReference type="EMBL" id="MCM0619178.1"/>
    </source>
</evidence>
<feature type="transmembrane region" description="Helical" evidence="5">
    <location>
        <begin position="152"/>
        <end position="171"/>
    </location>
</feature>
<feature type="transmembrane region" description="Helical" evidence="5">
    <location>
        <begin position="375"/>
        <end position="395"/>
    </location>
</feature>
<dbReference type="CDD" id="cd17393">
    <property type="entry name" value="MFS_MosC_like"/>
    <property type="match status" value="1"/>
</dbReference>
<dbReference type="RefSeq" id="WP_250826072.1">
    <property type="nucleotide sequence ID" value="NZ_JAMOIL010000002.1"/>
</dbReference>
<feature type="transmembrane region" description="Helical" evidence="5">
    <location>
        <begin position="290"/>
        <end position="312"/>
    </location>
</feature>
<comment type="subcellular location">
    <subcellularLocation>
        <location evidence="1">Cell membrane</location>
        <topology evidence="1">Multi-pass membrane protein</topology>
    </subcellularLocation>
</comment>
<dbReference type="Proteomes" id="UP001139485">
    <property type="component" value="Unassembled WGS sequence"/>
</dbReference>
<name>A0A9X2IDM5_9ACTN</name>
<organism evidence="7 8">
    <name type="scientific">Nocardioides bruguierae</name>
    <dbReference type="NCBI Taxonomy" id="2945102"/>
    <lineage>
        <taxon>Bacteria</taxon>
        <taxon>Bacillati</taxon>
        <taxon>Actinomycetota</taxon>
        <taxon>Actinomycetes</taxon>
        <taxon>Propionibacteriales</taxon>
        <taxon>Nocardioidaceae</taxon>
        <taxon>Nocardioides</taxon>
    </lineage>
</organism>
<evidence type="ECO:0000259" key="6">
    <source>
        <dbReference type="PROSITE" id="PS50850"/>
    </source>
</evidence>
<dbReference type="SUPFAM" id="SSF103473">
    <property type="entry name" value="MFS general substrate transporter"/>
    <property type="match status" value="1"/>
</dbReference>
<accession>A0A9X2IDM5</accession>
<dbReference type="PANTHER" id="PTHR23514">
    <property type="entry name" value="BYPASS OF STOP CODON PROTEIN 6"/>
    <property type="match status" value="1"/>
</dbReference>
<evidence type="ECO:0000256" key="1">
    <source>
        <dbReference type="ARBA" id="ARBA00004651"/>
    </source>
</evidence>
<feature type="transmembrane region" description="Helical" evidence="5">
    <location>
        <begin position="20"/>
        <end position="41"/>
    </location>
</feature>
<dbReference type="GO" id="GO:0022857">
    <property type="term" value="F:transmembrane transporter activity"/>
    <property type="evidence" value="ECO:0007669"/>
    <property type="project" value="InterPro"/>
</dbReference>
<dbReference type="InterPro" id="IPR036259">
    <property type="entry name" value="MFS_trans_sf"/>
</dbReference>
<feature type="transmembrane region" description="Helical" evidence="5">
    <location>
        <begin position="318"/>
        <end position="337"/>
    </location>
</feature>
<dbReference type="InterPro" id="IPR020846">
    <property type="entry name" value="MFS_dom"/>
</dbReference>
<feature type="transmembrane region" description="Helical" evidence="5">
    <location>
        <begin position="349"/>
        <end position="369"/>
    </location>
</feature>
<evidence type="ECO:0000313" key="8">
    <source>
        <dbReference type="Proteomes" id="UP001139485"/>
    </source>
</evidence>
<keyword evidence="8" id="KW-1185">Reference proteome</keyword>
<dbReference type="Gene3D" id="1.20.1250.20">
    <property type="entry name" value="MFS general substrate transporter like domains"/>
    <property type="match status" value="2"/>
</dbReference>
<keyword evidence="4 5" id="KW-0472">Membrane</keyword>
<dbReference type="PROSITE" id="PS50850">
    <property type="entry name" value="MFS"/>
    <property type="match status" value="1"/>
</dbReference>
<evidence type="ECO:0000256" key="2">
    <source>
        <dbReference type="ARBA" id="ARBA00022692"/>
    </source>
</evidence>
<dbReference type="AlphaFoldDB" id="A0A9X2IDM5"/>
<gene>
    <name evidence="7" type="ORF">M8330_02565</name>
</gene>
<feature type="transmembrane region" description="Helical" evidence="5">
    <location>
        <begin position="257"/>
        <end position="278"/>
    </location>
</feature>
<evidence type="ECO:0000256" key="5">
    <source>
        <dbReference type="SAM" id="Phobius"/>
    </source>
</evidence>
<keyword evidence="3 5" id="KW-1133">Transmembrane helix</keyword>
<keyword evidence="2 5" id="KW-0812">Transmembrane</keyword>
<evidence type="ECO:0000256" key="4">
    <source>
        <dbReference type="ARBA" id="ARBA00023136"/>
    </source>
</evidence>
<sequence>MSTTAPRRSPRPASLPPRLVLARNSVAGSFALNGIVFATFASRLPDVRERLDLSNGALGLLLLATSCGSLLALPATGWVIGRIGAGNTVRVGALLDTVGLLVAVLGAVLGTPAVTVVGLFLLGMGNGSWDVAMNVEGAEVERRLGYTIMPRFHAGWSLGSFLGLGVATVLLALHVDVLVHVGVVVAVVLVAAHLTAARFLEPQDEDDETAVVRDSRSAWGEGRTLALGLMVLAFALTEGTANDWLSLALIDGYDLPHWAGVGGFTVFVVAMTTGRLVGTALLDRLGRVRVLLASAACTFVGVLLTVFGPHLAVVVVGILFWGAGAALGFPVGMSAAADDPVRAAARVSVVSTIGYGAFLAGPPLLGWLADHVGTLHMLLFLAAMVVPSALAVGAARERPVPPDHTA</sequence>
<dbReference type="PANTHER" id="PTHR23514:SF13">
    <property type="entry name" value="INNER MEMBRANE PROTEIN YBJJ"/>
    <property type="match status" value="1"/>
</dbReference>
<dbReference type="InterPro" id="IPR011701">
    <property type="entry name" value="MFS"/>
</dbReference>
<reference evidence="7" key="1">
    <citation type="submission" date="2022-05" db="EMBL/GenBank/DDBJ databases">
        <authorList>
            <person name="Tuo L."/>
        </authorList>
    </citation>
    <scope>NUCLEOTIDE SEQUENCE</scope>
    <source>
        <strain evidence="7">BSK12Z-4</strain>
    </source>
</reference>
<proteinExistence type="predicted"/>
<dbReference type="InterPro" id="IPR051788">
    <property type="entry name" value="MFS_Transporter"/>
</dbReference>
<dbReference type="EMBL" id="JAMOIL010000002">
    <property type="protein sequence ID" value="MCM0619178.1"/>
    <property type="molecule type" value="Genomic_DNA"/>
</dbReference>
<dbReference type="Pfam" id="PF07690">
    <property type="entry name" value="MFS_1"/>
    <property type="match status" value="1"/>
</dbReference>
<feature type="transmembrane region" description="Helical" evidence="5">
    <location>
        <begin position="177"/>
        <end position="197"/>
    </location>
</feature>
<feature type="domain" description="Major facilitator superfamily (MFS) profile" evidence="6">
    <location>
        <begin position="223"/>
        <end position="406"/>
    </location>
</feature>